<proteinExistence type="predicted"/>
<dbReference type="InterPro" id="IPR036255">
    <property type="entry name" value="YgfB-like_sf"/>
</dbReference>
<dbReference type="HOGENOM" id="CLU_078487_1_1_10"/>
<dbReference type="Pfam" id="PF03695">
    <property type="entry name" value="UPF0149"/>
    <property type="match status" value="1"/>
</dbReference>
<dbReference type="AlphaFoldDB" id="Q3ANQ5"/>
<reference evidence="1" key="1">
    <citation type="submission" date="2005-08" db="EMBL/GenBank/DDBJ databases">
        <title>Complete sequence of Chlorobium chlorochromatii CaD3.</title>
        <authorList>
            <person name="Copeland A."/>
            <person name="Lucas S."/>
            <person name="Lapidus A."/>
            <person name="Barry K."/>
            <person name="Detter J.C."/>
            <person name="Glavina T."/>
            <person name="Hammon N."/>
            <person name="Israni S."/>
            <person name="Pitluck S."/>
            <person name="Bryant D."/>
            <person name="Schmutz J."/>
            <person name="Larimer F."/>
            <person name="Land M."/>
            <person name="Kyrpides N."/>
            <person name="Ivanova N."/>
            <person name="Richardson P."/>
        </authorList>
    </citation>
    <scope>NUCLEOTIDE SEQUENCE [LARGE SCALE GENOMIC DNA]</scope>
    <source>
        <strain evidence="1">CaD3</strain>
    </source>
</reference>
<accession>Q3ANQ5</accession>
<dbReference type="EMBL" id="CP000108">
    <property type="protein sequence ID" value="ABB27376.1"/>
    <property type="molecule type" value="Genomic_DNA"/>
</dbReference>
<dbReference type="KEGG" id="cch:Cag_0098"/>
<dbReference type="STRING" id="340177.Cag_0098"/>
<dbReference type="SUPFAM" id="SSF101327">
    <property type="entry name" value="YgfB-like"/>
    <property type="match status" value="1"/>
</dbReference>
<dbReference type="InterPro" id="IPR011978">
    <property type="entry name" value="YgfB-like"/>
</dbReference>
<dbReference type="OrthoDB" id="570299at2"/>
<dbReference type="Gene3D" id="1.20.120.740">
    <property type="entry name" value="YgfB uncharacterised protein family UPF0149, PF03695"/>
    <property type="match status" value="1"/>
</dbReference>
<gene>
    <name evidence="1" type="ordered locus">Cag_0098</name>
</gene>
<name>Q3ANQ5_CHLCH</name>
<organism evidence="1">
    <name type="scientific">Chlorobium chlorochromatii (strain CaD3)</name>
    <dbReference type="NCBI Taxonomy" id="340177"/>
    <lineage>
        <taxon>Bacteria</taxon>
        <taxon>Pseudomonadati</taxon>
        <taxon>Chlorobiota</taxon>
        <taxon>Chlorobiia</taxon>
        <taxon>Chlorobiales</taxon>
        <taxon>Chlorobiaceae</taxon>
        <taxon>Chlorobium/Pelodictyon group</taxon>
        <taxon>Chlorobium</taxon>
    </lineage>
</organism>
<protein>
    <submittedName>
        <fullName evidence="1">YgfB and YecA</fullName>
    </submittedName>
</protein>
<dbReference type="NCBIfam" id="TIGR02292">
    <property type="entry name" value="ygfB_yecA"/>
    <property type="match status" value="1"/>
</dbReference>
<evidence type="ECO:0000313" key="1">
    <source>
        <dbReference type="EMBL" id="ABB27376.1"/>
    </source>
</evidence>
<sequence length="210" mass="24310">MNAPDPMMQPLTLQEFTILEEFLVSERTPEEALSSLEMLDGYMTAAIIGPQAFEPKDWYALMWDKNKQLEPQFSSADEADMISELIVRHNNSIEAVFLEDPESFVPLFDRVAYENEEIHKLAVEEWCMGFLIGMELAYEAWQPLFDNEDAAVMTMGFFMLSKVSDEFAHMTEREIEEITSTVGDAVIGIYLYWHGDDEMDEEDDDELFRE</sequence>
<dbReference type="eggNOG" id="COG3318">
    <property type="taxonomic scope" value="Bacteria"/>
</dbReference>